<dbReference type="Gene3D" id="3.90.1580.10">
    <property type="entry name" value="paralog of FGE (formylglycine-generating enzyme)"/>
    <property type="match status" value="1"/>
</dbReference>
<evidence type="ECO:0000313" key="2">
    <source>
        <dbReference type="EMBL" id="CUO35974.1"/>
    </source>
</evidence>
<accession>A0A174EDQ2</accession>
<proteinExistence type="predicted"/>
<sequence>METYLFYTNMKRRVEALTIVLAICLITIFVRCQSNETPIQQLVVALNGDSIEMVFVKGGTFMMGCTDEQGCDCEDNEKPARKESVSDFYIGKYEVTQRLWRAVMDTDSILPFNGGCEDCPMENVSWKNAQKFIGRLNAMTGKTFRLPTEIEWEYAARGGRRSKHYKYSGSNKVDEVAWYIGNSSGGQYGEAGVPRPVGLKKSNELGLYDMSGNVWEWCGDLYTKEYKQGGKSVYPGWPFEGTYLFFRRILRGGSWGGTAKRCRVSYIDYDIENYSDEYGGFRLVMELNFSK</sequence>
<gene>
    <name evidence="2" type="primary">pkn1_2</name>
    <name evidence="2" type="ORF">ERS852462_00170</name>
</gene>
<dbReference type="GO" id="GO:0120147">
    <property type="term" value="F:formylglycine-generating oxidase activity"/>
    <property type="evidence" value="ECO:0007669"/>
    <property type="project" value="TreeGrafter"/>
</dbReference>
<dbReference type="GO" id="GO:0004674">
    <property type="term" value="F:protein serine/threonine kinase activity"/>
    <property type="evidence" value="ECO:0007669"/>
    <property type="project" value="UniProtKB-EC"/>
</dbReference>
<dbReference type="PANTHER" id="PTHR23150:SF19">
    <property type="entry name" value="FORMYLGLYCINE-GENERATING ENZYME"/>
    <property type="match status" value="1"/>
</dbReference>
<dbReference type="EMBL" id="CZAF01000001">
    <property type="protein sequence ID" value="CUO35974.1"/>
    <property type="molecule type" value="Genomic_DNA"/>
</dbReference>
<feature type="domain" description="Sulfatase-modifying factor enzyme-like" evidence="1">
    <location>
        <begin position="52"/>
        <end position="284"/>
    </location>
</feature>
<evidence type="ECO:0000313" key="3">
    <source>
        <dbReference type="Proteomes" id="UP000095614"/>
    </source>
</evidence>
<dbReference type="InterPro" id="IPR005532">
    <property type="entry name" value="SUMF_dom"/>
</dbReference>
<dbReference type="SUPFAM" id="SSF56436">
    <property type="entry name" value="C-type lectin-like"/>
    <property type="match status" value="1"/>
</dbReference>
<keyword evidence="2" id="KW-0808">Transferase</keyword>
<dbReference type="InterPro" id="IPR016187">
    <property type="entry name" value="CTDL_fold"/>
</dbReference>
<protein>
    <submittedName>
        <fullName evidence="2">Glycoside hydrolase</fullName>
        <ecNumber evidence="2">2.7.11.1</ecNumber>
    </submittedName>
</protein>
<dbReference type="Pfam" id="PF03781">
    <property type="entry name" value="FGE-sulfatase"/>
    <property type="match status" value="1"/>
</dbReference>
<dbReference type="GO" id="GO:0016787">
    <property type="term" value="F:hydrolase activity"/>
    <property type="evidence" value="ECO:0007669"/>
    <property type="project" value="UniProtKB-KW"/>
</dbReference>
<dbReference type="Proteomes" id="UP000095614">
    <property type="component" value="Unassembled WGS sequence"/>
</dbReference>
<reference evidence="2 3" key="1">
    <citation type="submission" date="2015-09" db="EMBL/GenBank/DDBJ databases">
        <authorList>
            <consortium name="Pathogen Informatics"/>
        </authorList>
    </citation>
    <scope>NUCLEOTIDE SEQUENCE [LARGE SCALE GENOMIC DNA]</scope>
    <source>
        <strain evidence="2 3">2789STDY5834847</strain>
    </source>
</reference>
<name>A0A174EDQ2_BACUN</name>
<dbReference type="EC" id="2.7.11.1" evidence="2"/>
<dbReference type="InterPro" id="IPR051043">
    <property type="entry name" value="Sulfatase_Mod_Factor_Kinase"/>
</dbReference>
<organism evidence="2 3">
    <name type="scientific">Bacteroides uniformis</name>
    <dbReference type="NCBI Taxonomy" id="820"/>
    <lineage>
        <taxon>Bacteria</taxon>
        <taxon>Pseudomonadati</taxon>
        <taxon>Bacteroidota</taxon>
        <taxon>Bacteroidia</taxon>
        <taxon>Bacteroidales</taxon>
        <taxon>Bacteroidaceae</taxon>
        <taxon>Bacteroides</taxon>
    </lineage>
</organism>
<keyword evidence="2" id="KW-0378">Hydrolase</keyword>
<dbReference type="PANTHER" id="PTHR23150">
    <property type="entry name" value="SULFATASE MODIFYING FACTOR 1, 2"/>
    <property type="match status" value="1"/>
</dbReference>
<evidence type="ECO:0000259" key="1">
    <source>
        <dbReference type="Pfam" id="PF03781"/>
    </source>
</evidence>
<dbReference type="InterPro" id="IPR042095">
    <property type="entry name" value="SUMF_sf"/>
</dbReference>
<dbReference type="AlphaFoldDB" id="A0A174EDQ2"/>